<keyword evidence="6" id="KW-0645">Protease</keyword>
<dbReference type="PRINTS" id="PR00756">
    <property type="entry name" value="ALADIPTASE"/>
</dbReference>
<comment type="caution">
    <text evidence="13">The sequence shown here is derived from an EMBL/GenBank/DDBJ whole genome shotgun (WGS) entry which is preliminary data.</text>
</comment>
<dbReference type="EMBL" id="BMXF01000001">
    <property type="protein sequence ID" value="GHB55139.1"/>
    <property type="molecule type" value="Genomic_DNA"/>
</dbReference>
<dbReference type="AlphaFoldDB" id="A0A8J3G7G7"/>
<sequence length="839" mass="96373">MPIDSVDLQEGVSEALARNRKQVLSNITYKLSFDIPAQKDSPIPATERITFDWQKNTNSLSIDFKEKEDHLQKIRVNGKDVPLVFEKEHVQIAAEYLKKGKNTVDIDFIAGDLSLNRNAEYLYTLLVPDRARTVFPCLDQPDLKASFELSLTVPADWISVSNAPLRDSVISRMQKSYHFHPSDLLPTYLFSFVAGKFDRVARTPGGREMTLYHRETDTSKIRLSLDPIFETHADALGFMEDYTQIKYPFQKFDFAAIPDFQYGGMEHAGAIQYKAASLFLDKGATRNQKMSRIKLLAHETAHMWFGDLVTMRWFNDVWMKEVFANFMADKIAKVAQPLSNYDLEFLISHFPTAYGVDRTEGPNAIGQPLDNLNQAGTMYGPIIYHKAPIMMRQLERLMGPDALRDGLREYLKKYAYGNATWPDLIAILDKYTPIDLAAWNKVWVNETGRPRFDYNLNASAGKITNLTITQQSEDEFDRTWPQYFEIALIYRDRVEELTVNMNADTVLVPEVVGRDMPLDILMNSSGQGYGLFPMSRNMVVQLPAIASPLMRASAYISLYENMLNKNPAIPPTLLADLYVKMLDKETEELSLDLITDQLSHIFWQFMKPEARKAWADYLEKKVWEALSRIEDGNKKKIVFKLYQNIAESQEAKDRLYEIWRTQQAPAGVTLTEDDYTSLALALAVREYGTSDISAKNILEQQLTRVKNPDRKKRLEFMLPALSADVSERDAFFNSLKEEKNREHESWVTAALGYLHHPLRIEASQKYLRPSLDLLEEIQKTGDIFFPEAWLRATLGSYQSTEAERIVRSFLQEHPNYNPRLKAKLLQSADNLFRAERIVN</sequence>
<dbReference type="GO" id="GO:0070006">
    <property type="term" value="F:metalloaminopeptidase activity"/>
    <property type="evidence" value="ECO:0007669"/>
    <property type="project" value="TreeGrafter"/>
</dbReference>
<dbReference type="PANTHER" id="PTHR11533">
    <property type="entry name" value="PROTEASE M1 ZINC METALLOPROTEASE"/>
    <property type="match status" value="1"/>
</dbReference>
<evidence type="ECO:0000256" key="2">
    <source>
        <dbReference type="ARBA" id="ARBA00001947"/>
    </source>
</evidence>
<evidence type="ECO:0000256" key="7">
    <source>
        <dbReference type="ARBA" id="ARBA00022723"/>
    </source>
</evidence>
<dbReference type="InterPro" id="IPR014782">
    <property type="entry name" value="Peptidase_M1_dom"/>
</dbReference>
<dbReference type="SUPFAM" id="SSF55486">
    <property type="entry name" value="Metalloproteases ('zincins'), catalytic domain"/>
    <property type="match status" value="1"/>
</dbReference>
<dbReference type="InterPro" id="IPR027268">
    <property type="entry name" value="Peptidase_M4/M1_CTD_sf"/>
</dbReference>
<dbReference type="Pfam" id="PF17900">
    <property type="entry name" value="Peptidase_M1_N"/>
    <property type="match status" value="1"/>
</dbReference>
<dbReference type="Pfam" id="PF01433">
    <property type="entry name" value="Peptidase_M1"/>
    <property type="match status" value="1"/>
</dbReference>
<evidence type="ECO:0000256" key="1">
    <source>
        <dbReference type="ARBA" id="ARBA00000098"/>
    </source>
</evidence>
<evidence type="ECO:0000256" key="9">
    <source>
        <dbReference type="ARBA" id="ARBA00022833"/>
    </source>
</evidence>
<dbReference type="GO" id="GO:0016285">
    <property type="term" value="F:alanyl aminopeptidase activity"/>
    <property type="evidence" value="ECO:0007669"/>
    <property type="project" value="UniProtKB-EC"/>
</dbReference>
<comment type="similarity">
    <text evidence="3">Belongs to the peptidase M1 family.</text>
</comment>
<dbReference type="Gene3D" id="1.10.390.10">
    <property type="entry name" value="Neutral Protease Domain 2"/>
    <property type="match status" value="1"/>
</dbReference>
<protein>
    <recommendedName>
        <fullName evidence="5">Aminopeptidase N</fullName>
        <ecNumber evidence="4">3.4.11.2</ecNumber>
    </recommendedName>
</protein>
<evidence type="ECO:0000256" key="3">
    <source>
        <dbReference type="ARBA" id="ARBA00010136"/>
    </source>
</evidence>
<dbReference type="PANTHER" id="PTHR11533:SF299">
    <property type="entry name" value="AMINOPEPTIDASE"/>
    <property type="match status" value="1"/>
</dbReference>
<dbReference type="GO" id="GO:0006508">
    <property type="term" value="P:proteolysis"/>
    <property type="evidence" value="ECO:0007669"/>
    <property type="project" value="UniProtKB-KW"/>
</dbReference>
<proteinExistence type="inferred from homology"/>
<evidence type="ECO:0000256" key="8">
    <source>
        <dbReference type="ARBA" id="ARBA00022801"/>
    </source>
</evidence>
<keyword evidence="8" id="KW-0378">Hydrolase</keyword>
<keyword evidence="9" id="KW-0862">Zinc</keyword>
<dbReference type="SUPFAM" id="SSF63737">
    <property type="entry name" value="Leukotriene A4 hydrolase N-terminal domain"/>
    <property type="match status" value="1"/>
</dbReference>
<keyword evidence="7" id="KW-0479">Metal-binding</keyword>
<evidence type="ECO:0000313" key="13">
    <source>
        <dbReference type="EMBL" id="GHB55139.1"/>
    </source>
</evidence>
<accession>A0A8J3G7G7</accession>
<dbReference type="GO" id="GO:0008270">
    <property type="term" value="F:zinc ion binding"/>
    <property type="evidence" value="ECO:0007669"/>
    <property type="project" value="InterPro"/>
</dbReference>
<dbReference type="GO" id="GO:0005737">
    <property type="term" value="C:cytoplasm"/>
    <property type="evidence" value="ECO:0007669"/>
    <property type="project" value="TreeGrafter"/>
</dbReference>
<dbReference type="GO" id="GO:0005615">
    <property type="term" value="C:extracellular space"/>
    <property type="evidence" value="ECO:0007669"/>
    <property type="project" value="TreeGrafter"/>
</dbReference>
<organism evidence="13 14">
    <name type="scientific">Persicitalea jodogahamensis</name>
    <dbReference type="NCBI Taxonomy" id="402147"/>
    <lineage>
        <taxon>Bacteria</taxon>
        <taxon>Pseudomonadati</taxon>
        <taxon>Bacteroidota</taxon>
        <taxon>Cytophagia</taxon>
        <taxon>Cytophagales</taxon>
        <taxon>Spirosomataceae</taxon>
        <taxon>Persicitalea</taxon>
    </lineage>
</organism>
<dbReference type="GO" id="GO:0016020">
    <property type="term" value="C:membrane"/>
    <property type="evidence" value="ECO:0007669"/>
    <property type="project" value="TreeGrafter"/>
</dbReference>
<dbReference type="Proteomes" id="UP000598271">
    <property type="component" value="Unassembled WGS sequence"/>
</dbReference>
<feature type="domain" description="Aminopeptidase N-like N-terminal" evidence="12">
    <location>
        <begin position="46"/>
        <end position="189"/>
    </location>
</feature>
<dbReference type="Gene3D" id="2.60.40.1730">
    <property type="entry name" value="tricorn interacting facor f3 domain"/>
    <property type="match status" value="1"/>
</dbReference>
<evidence type="ECO:0000256" key="5">
    <source>
        <dbReference type="ARBA" id="ARBA00015611"/>
    </source>
</evidence>
<evidence type="ECO:0000259" key="11">
    <source>
        <dbReference type="Pfam" id="PF01433"/>
    </source>
</evidence>
<name>A0A8J3G7G7_9BACT</name>
<keyword evidence="14" id="KW-1185">Reference proteome</keyword>
<dbReference type="GO" id="GO:0042277">
    <property type="term" value="F:peptide binding"/>
    <property type="evidence" value="ECO:0007669"/>
    <property type="project" value="TreeGrafter"/>
</dbReference>
<evidence type="ECO:0000256" key="10">
    <source>
        <dbReference type="ARBA" id="ARBA00023049"/>
    </source>
</evidence>
<evidence type="ECO:0000313" key="14">
    <source>
        <dbReference type="Proteomes" id="UP000598271"/>
    </source>
</evidence>
<dbReference type="InterPro" id="IPR042097">
    <property type="entry name" value="Aminopeptidase_N-like_N_sf"/>
</dbReference>
<keyword evidence="13" id="KW-0031">Aminopeptidase</keyword>
<evidence type="ECO:0000256" key="6">
    <source>
        <dbReference type="ARBA" id="ARBA00022670"/>
    </source>
</evidence>
<comment type="cofactor">
    <cofactor evidence="2">
        <name>Zn(2+)</name>
        <dbReference type="ChEBI" id="CHEBI:29105"/>
    </cofactor>
</comment>
<dbReference type="EC" id="3.4.11.2" evidence="4"/>
<reference evidence="13 14" key="1">
    <citation type="journal article" date="2014" name="Int. J. Syst. Evol. Microbiol.">
        <title>Complete genome sequence of Corynebacterium casei LMG S-19264T (=DSM 44701T), isolated from a smear-ripened cheese.</title>
        <authorList>
            <consortium name="US DOE Joint Genome Institute (JGI-PGF)"/>
            <person name="Walter F."/>
            <person name="Albersmeier A."/>
            <person name="Kalinowski J."/>
            <person name="Ruckert C."/>
        </authorList>
    </citation>
    <scope>NUCLEOTIDE SEQUENCE [LARGE SCALE GENOMIC DNA]</scope>
    <source>
        <strain evidence="13 14">KCTC 12866</strain>
    </source>
</reference>
<keyword evidence="10" id="KW-0482">Metalloprotease</keyword>
<gene>
    <name evidence="13" type="ORF">GCM10007390_05380</name>
</gene>
<dbReference type="RefSeq" id="WP_189562807.1">
    <property type="nucleotide sequence ID" value="NZ_BMXF01000001.1"/>
</dbReference>
<dbReference type="InterPro" id="IPR050344">
    <property type="entry name" value="Peptidase_M1_aminopeptidases"/>
</dbReference>
<dbReference type="InterPro" id="IPR001930">
    <property type="entry name" value="Peptidase_M1"/>
</dbReference>
<comment type="catalytic activity">
    <reaction evidence="1">
        <text>Release of an N-terminal amino acid, Xaa-|-Yaa- from a peptide, amide or arylamide. Xaa is preferably Ala, but may be most amino acids including Pro (slow action). When a terminal hydrophobic residue is followed by a prolyl residue, the two may be released as an intact Xaa-Pro dipeptide.</text>
        <dbReference type="EC" id="3.4.11.2"/>
    </reaction>
</comment>
<dbReference type="InterPro" id="IPR045357">
    <property type="entry name" value="Aminopeptidase_N-like_N"/>
</dbReference>
<dbReference type="GO" id="GO:0043171">
    <property type="term" value="P:peptide catabolic process"/>
    <property type="evidence" value="ECO:0007669"/>
    <property type="project" value="TreeGrafter"/>
</dbReference>
<feature type="domain" description="Peptidase M1 membrane alanine aminopeptidase" evidence="11">
    <location>
        <begin position="229"/>
        <end position="436"/>
    </location>
</feature>
<dbReference type="CDD" id="cd09602">
    <property type="entry name" value="M1_APN"/>
    <property type="match status" value="1"/>
</dbReference>
<evidence type="ECO:0000256" key="4">
    <source>
        <dbReference type="ARBA" id="ARBA00012564"/>
    </source>
</evidence>
<evidence type="ECO:0000259" key="12">
    <source>
        <dbReference type="Pfam" id="PF17900"/>
    </source>
</evidence>